<sequence>MLEDAGFRVERVRMAQQRAEYIVKTLVPPRRVWRFRNRPVREVVERVTKEGEGLYLVGLDYHVGFLWNDGTRVQMCHSSYLGTVEVVCEDALTSPAMVSGYHVVGRLLEDGMLEAWLEGRALPTFTG</sequence>
<evidence type="ECO:0000313" key="1">
    <source>
        <dbReference type="EMBL" id="QSQ28104.1"/>
    </source>
</evidence>
<dbReference type="Proteomes" id="UP000662747">
    <property type="component" value="Chromosome"/>
</dbReference>
<keyword evidence="2" id="KW-1185">Reference proteome</keyword>
<reference evidence="1 2" key="1">
    <citation type="submission" date="2021-02" db="EMBL/GenBank/DDBJ databases">
        <title>De Novo genome assembly of isolated myxobacteria.</title>
        <authorList>
            <person name="Stevens D.C."/>
        </authorList>
    </citation>
    <scope>NUCLEOTIDE SEQUENCE [LARGE SCALE GENOMIC DNA]</scope>
    <source>
        <strain evidence="2">SCPEA02</strain>
    </source>
</reference>
<protein>
    <submittedName>
        <fullName evidence="1">Uncharacterized protein</fullName>
    </submittedName>
</protein>
<dbReference type="EMBL" id="CP071090">
    <property type="protein sequence ID" value="QSQ28104.1"/>
    <property type="molecule type" value="Genomic_DNA"/>
</dbReference>
<proteinExistence type="predicted"/>
<organism evidence="1 2">
    <name type="scientific">Pyxidicoccus parkwayensis</name>
    <dbReference type="NCBI Taxonomy" id="2813578"/>
    <lineage>
        <taxon>Bacteria</taxon>
        <taxon>Pseudomonadati</taxon>
        <taxon>Myxococcota</taxon>
        <taxon>Myxococcia</taxon>
        <taxon>Myxococcales</taxon>
        <taxon>Cystobacterineae</taxon>
        <taxon>Myxococcaceae</taxon>
        <taxon>Pyxidicoccus</taxon>
    </lineage>
</organism>
<accession>A0ABX7PC13</accession>
<gene>
    <name evidence="1" type="ORF">JY651_14090</name>
</gene>
<evidence type="ECO:0000313" key="2">
    <source>
        <dbReference type="Proteomes" id="UP000662747"/>
    </source>
</evidence>
<name>A0ABX7PC13_9BACT</name>